<keyword evidence="4 7" id="KW-0547">Nucleotide-binding</keyword>
<evidence type="ECO:0000256" key="4">
    <source>
        <dbReference type="ARBA" id="ARBA00022741"/>
    </source>
</evidence>
<dbReference type="SMART" id="SM00220">
    <property type="entry name" value="S_TKc"/>
    <property type="match status" value="1"/>
</dbReference>
<dbReference type="EMBL" id="JAACJN010000028">
    <property type="protein sequence ID" value="KAF5388701.1"/>
    <property type="molecule type" value="Genomic_DNA"/>
</dbReference>
<dbReference type="InterPro" id="IPR003527">
    <property type="entry name" value="MAP_kinase_CS"/>
</dbReference>
<keyword evidence="2 8" id="KW-0723">Serine/threonine-protein kinase</keyword>
<keyword evidence="6 7" id="KW-0067">ATP-binding</keyword>
<evidence type="ECO:0000256" key="3">
    <source>
        <dbReference type="ARBA" id="ARBA00022679"/>
    </source>
</evidence>
<dbReference type="InterPro" id="IPR011009">
    <property type="entry name" value="Kinase-like_dom_sf"/>
</dbReference>
<dbReference type="PROSITE" id="PS00108">
    <property type="entry name" value="PROTEIN_KINASE_ST"/>
    <property type="match status" value="1"/>
</dbReference>
<sequence length="384" mass="43804">MSRKAASKPLPKFEIGKDVLGEDYTLLYALGEGAYGSVVAAVHKPTGRRVAVKKVLPFDHILFALRTLRELKLLKYFSEECSNENIVSVLDIIKPVDFESFNEIYFVQEFMQTDLHRVIRTQPLTDDHCQYFIYQTLRALKTIHSADIVHRDLKPANLLLNANCDLKVCDFGLARSLKAGLEREKPGENGAMTEYVATRWYRAPEIMLSFKMYTKAIDMWAIGCIVAELISGRPLFPGRDYSHQLDLILDIIGTPTLDEFHAITSRRSREYIRSLPIKKAKSFSSLFPHASSDAIDFLNRTLTFDPKKRMTVEEALAHPYVAAYHDAEDEPAAPSLDPMYFQFEEHKEKLSKEQLKELLYEEILSFKSVINDCPKTVSLPVESS</sequence>
<dbReference type="PROSITE" id="PS01351">
    <property type="entry name" value="MAPK"/>
    <property type="match status" value="1"/>
</dbReference>
<dbReference type="SUPFAM" id="SSF56112">
    <property type="entry name" value="Protein kinase-like (PK-like)"/>
    <property type="match status" value="1"/>
</dbReference>
<dbReference type="Proteomes" id="UP000518752">
    <property type="component" value="Unassembled WGS sequence"/>
</dbReference>
<comment type="catalytic activity">
    <reaction evidence="9">
        <text>L-threonyl-[protein] + ATP = O-phospho-L-threonyl-[protein] + ADP + H(+)</text>
        <dbReference type="Rhea" id="RHEA:46608"/>
        <dbReference type="Rhea" id="RHEA-COMP:11060"/>
        <dbReference type="Rhea" id="RHEA-COMP:11605"/>
        <dbReference type="ChEBI" id="CHEBI:15378"/>
        <dbReference type="ChEBI" id="CHEBI:30013"/>
        <dbReference type="ChEBI" id="CHEBI:30616"/>
        <dbReference type="ChEBI" id="CHEBI:61977"/>
        <dbReference type="ChEBI" id="CHEBI:456216"/>
        <dbReference type="EC" id="2.7.11.24"/>
    </reaction>
</comment>
<reference evidence="11 12" key="1">
    <citation type="journal article" date="2020" name="ISME J.">
        <title>Uncovering the hidden diversity of litter-decomposition mechanisms in mushroom-forming fungi.</title>
        <authorList>
            <person name="Floudas D."/>
            <person name="Bentzer J."/>
            <person name="Ahren D."/>
            <person name="Johansson T."/>
            <person name="Persson P."/>
            <person name="Tunlid A."/>
        </authorList>
    </citation>
    <scope>NUCLEOTIDE SEQUENCE [LARGE SCALE GENOMIC DNA]</scope>
    <source>
        <strain evidence="11 12">CBS 406.79</strain>
    </source>
</reference>
<evidence type="ECO:0000256" key="9">
    <source>
        <dbReference type="RuleBase" id="RU361165"/>
    </source>
</evidence>
<dbReference type="AlphaFoldDB" id="A0A8H5MCK2"/>
<dbReference type="EC" id="2.7.11.24" evidence="1 9"/>
<feature type="domain" description="Protein kinase" evidence="10">
    <location>
        <begin position="24"/>
        <end position="321"/>
    </location>
</feature>
<keyword evidence="12" id="KW-1185">Reference proteome</keyword>
<organism evidence="11 12">
    <name type="scientific">Collybiopsis confluens</name>
    <dbReference type="NCBI Taxonomy" id="2823264"/>
    <lineage>
        <taxon>Eukaryota</taxon>
        <taxon>Fungi</taxon>
        <taxon>Dikarya</taxon>
        <taxon>Basidiomycota</taxon>
        <taxon>Agaricomycotina</taxon>
        <taxon>Agaricomycetes</taxon>
        <taxon>Agaricomycetidae</taxon>
        <taxon>Agaricales</taxon>
        <taxon>Marasmiineae</taxon>
        <taxon>Omphalotaceae</taxon>
        <taxon>Collybiopsis</taxon>
    </lineage>
</organism>
<keyword evidence="3 9" id="KW-0808">Transferase</keyword>
<evidence type="ECO:0000256" key="5">
    <source>
        <dbReference type="ARBA" id="ARBA00022777"/>
    </source>
</evidence>
<evidence type="ECO:0000256" key="7">
    <source>
        <dbReference type="PROSITE-ProRule" id="PRU10141"/>
    </source>
</evidence>
<dbReference type="OrthoDB" id="192887at2759"/>
<dbReference type="Gene3D" id="1.10.510.10">
    <property type="entry name" value="Transferase(Phosphotransferase) domain 1"/>
    <property type="match status" value="1"/>
</dbReference>
<accession>A0A8H5MCK2</accession>
<dbReference type="InterPro" id="IPR050117">
    <property type="entry name" value="MAPK"/>
</dbReference>
<dbReference type="GO" id="GO:0005524">
    <property type="term" value="F:ATP binding"/>
    <property type="evidence" value="ECO:0007669"/>
    <property type="project" value="UniProtKB-UniRule"/>
</dbReference>
<evidence type="ECO:0000313" key="11">
    <source>
        <dbReference type="EMBL" id="KAF5388701.1"/>
    </source>
</evidence>
<name>A0A8H5MCK2_9AGAR</name>
<dbReference type="GO" id="GO:0004707">
    <property type="term" value="F:MAP kinase activity"/>
    <property type="evidence" value="ECO:0007669"/>
    <property type="project" value="UniProtKB-EC"/>
</dbReference>
<dbReference type="Pfam" id="PF00069">
    <property type="entry name" value="Pkinase"/>
    <property type="match status" value="1"/>
</dbReference>
<evidence type="ECO:0000256" key="8">
    <source>
        <dbReference type="RuleBase" id="RU000304"/>
    </source>
</evidence>
<dbReference type="Gene3D" id="3.30.200.20">
    <property type="entry name" value="Phosphorylase Kinase, domain 1"/>
    <property type="match status" value="1"/>
</dbReference>
<gene>
    <name evidence="11" type="ORF">D9757_004826</name>
</gene>
<dbReference type="PROSITE" id="PS50011">
    <property type="entry name" value="PROTEIN_KINASE_DOM"/>
    <property type="match status" value="1"/>
</dbReference>
<dbReference type="FunFam" id="1.10.510.10:FF:000040">
    <property type="entry name" value="Mitogen-activated protein kinase"/>
    <property type="match status" value="1"/>
</dbReference>
<keyword evidence="9" id="KW-0460">Magnesium</keyword>
<comment type="similarity">
    <text evidence="9">Belongs to the protein kinase superfamily. Ser/Thr protein kinase family. MAP kinase subfamily.</text>
</comment>
<dbReference type="InterPro" id="IPR017441">
    <property type="entry name" value="Protein_kinase_ATP_BS"/>
</dbReference>
<dbReference type="InterPro" id="IPR000719">
    <property type="entry name" value="Prot_kinase_dom"/>
</dbReference>
<comment type="cofactor">
    <cofactor evidence="9">
        <name>Mg(2+)</name>
        <dbReference type="ChEBI" id="CHEBI:18420"/>
    </cofactor>
</comment>
<evidence type="ECO:0000313" key="12">
    <source>
        <dbReference type="Proteomes" id="UP000518752"/>
    </source>
</evidence>
<feature type="binding site" evidence="7">
    <location>
        <position position="54"/>
    </location>
    <ligand>
        <name>ATP</name>
        <dbReference type="ChEBI" id="CHEBI:30616"/>
    </ligand>
</feature>
<comment type="caution">
    <text evidence="11">The sequence shown here is derived from an EMBL/GenBank/DDBJ whole genome shotgun (WGS) entry which is preliminary data.</text>
</comment>
<keyword evidence="5 9" id="KW-0418">Kinase</keyword>
<proteinExistence type="inferred from homology"/>
<dbReference type="PANTHER" id="PTHR24055">
    <property type="entry name" value="MITOGEN-ACTIVATED PROTEIN KINASE"/>
    <property type="match status" value="1"/>
</dbReference>
<evidence type="ECO:0000256" key="1">
    <source>
        <dbReference type="ARBA" id="ARBA00012411"/>
    </source>
</evidence>
<protein>
    <recommendedName>
        <fullName evidence="1 9">Mitogen-activated protein kinase</fullName>
        <ecNumber evidence="1 9">2.7.11.24</ecNumber>
    </recommendedName>
</protein>
<evidence type="ECO:0000259" key="10">
    <source>
        <dbReference type="PROSITE" id="PS50011"/>
    </source>
</evidence>
<dbReference type="PROSITE" id="PS00107">
    <property type="entry name" value="PROTEIN_KINASE_ATP"/>
    <property type="match status" value="1"/>
</dbReference>
<evidence type="ECO:0000256" key="6">
    <source>
        <dbReference type="ARBA" id="ARBA00022840"/>
    </source>
</evidence>
<evidence type="ECO:0000256" key="2">
    <source>
        <dbReference type="ARBA" id="ARBA00022527"/>
    </source>
</evidence>
<comment type="activity regulation">
    <text evidence="9">Activated by threonine and tyrosine phosphorylation.</text>
</comment>
<dbReference type="InterPro" id="IPR008271">
    <property type="entry name" value="Ser/Thr_kinase_AS"/>
</dbReference>